<accession>C0NNI7</accession>
<evidence type="ECO:0000313" key="2">
    <source>
        <dbReference type="Proteomes" id="UP000001631"/>
    </source>
</evidence>
<dbReference type="HOGENOM" id="CLU_1156098_0_0_1"/>
<dbReference type="InParanoid" id="C0NNI7"/>
<dbReference type="EMBL" id="GG663368">
    <property type="protein sequence ID" value="EEH06497.1"/>
    <property type="molecule type" value="Genomic_DNA"/>
</dbReference>
<dbReference type="Proteomes" id="UP000001631">
    <property type="component" value="Unassembled WGS sequence"/>
</dbReference>
<evidence type="ECO:0000313" key="1">
    <source>
        <dbReference type="EMBL" id="EEH06497.1"/>
    </source>
</evidence>
<gene>
    <name evidence="1" type="ORF">HCBG_04717</name>
</gene>
<reference evidence="1" key="1">
    <citation type="submission" date="2009-02" db="EMBL/GenBank/DDBJ databases">
        <title>The Genome Sequence of Ajellomyces capsulatus strain G186AR.</title>
        <authorList>
            <consortium name="The Broad Institute Genome Sequencing Platform"/>
            <person name="Champion M."/>
            <person name="Cuomo C."/>
            <person name="Ma L.-J."/>
            <person name="Henn M.R."/>
            <person name="Sil A."/>
            <person name="Goldman B."/>
            <person name="Young S.K."/>
            <person name="Kodira C.D."/>
            <person name="Zeng Q."/>
            <person name="Koehrsen M."/>
            <person name="Alvarado L."/>
            <person name="Berlin A."/>
            <person name="Borenstein D."/>
            <person name="Chen Z."/>
            <person name="Engels R."/>
            <person name="Freedman E."/>
            <person name="Gellesch M."/>
            <person name="Goldberg J."/>
            <person name="Griggs A."/>
            <person name="Gujja S."/>
            <person name="Heiman D."/>
            <person name="Hepburn T."/>
            <person name="Howarth C."/>
            <person name="Jen D."/>
            <person name="Larson L."/>
            <person name="Lewis B."/>
            <person name="Mehta T."/>
            <person name="Park D."/>
            <person name="Pearson M."/>
            <person name="Roberts A."/>
            <person name="Saif S."/>
            <person name="Shea T."/>
            <person name="Shenoy N."/>
            <person name="Sisk P."/>
            <person name="Stolte C."/>
            <person name="Sykes S."/>
            <person name="Walk T."/>
            <person name="White J."/>
            <person name="Yandava C."/>
            <person name="Klein B."/>
            <person name="McEwen J.G."/>
            <person name="Puccia R."/>
            <person name="Goldman G.H."/>
            <person name="Felipe M.S."/>
            <person name="Nino-Vega G."/>
            <person name="San-Blas G."/>
            <person name="Taylor J."/>
            <person name="Mendoza L."/>
            <person name="Galagan J."/>
            <person name="Nusbaum C."/>
            <person name="Birren B."/>
        </authorList>
    </citation>
    <scope>NUCLEOTIDE SEQUENCE</scope>
    <source>
        <strain evidence="1">G186AR</strain>
    </source>
</reference>
<name>C0NNI7_AJECG</name>
<sequence>MGYLAHACWLAGEETSPRYPQIRPRMNQWRSIFHLLGVKPRIASAGEALDASVGGGDGIRQPAGDNHAHLGAEKDGVDIFNLARRAGGLGPHRFNRLVHTDCIPGIGNSTAFTSMDIAIASQHFWLTICQSASQIDIMSTRSTPAAQLCASLNGENDGKLLPYPRCPAKRGDDESRYQGCTCIWKWEDTVRLDFVRGPVQQHKRRARFPPKPTKFLALQTQFLIPIEEHLPYIIAPNRRT</sequence>
<organism evidence="1 2">
    <name type="scientific">Ajellomyces capsulatus (strain G186AR / H82 / ATCC MYA-2454 / RMSCC 2432)</name>
    <name type="common">Darling's disease fungus</name>
    <name type="synonym">Histoplasma capsulatum</name>
    <dbReference type="NCBI Taxonomy" id="447093"/>
    <lineage>
        <taxon>Eukaryota</taxon>
        <taxon>Fungi</taxon>
        <taxon>Dikarya</taxon>
        <taxon>Ascomycota</taxon>
        <taxon>Pezizomycotina</taxon>
        <taxon>Eurotiomycetes</taxon>
        <taxon>Eurotiomycetidae</taxon>
        <taxon>Onygenales</taxon>
        <taxon>Ajellomycetaceae</taxon>
        <taxon>Histoplasma</taxon>
    </lineage>
</organism>
<dbReference type="GeneID" id="69037733"/>
<dbReference type="AlphaFoldDB" id="C0NNI7"/>
<keyword evidence="2" id="KW-1185">Reference proteome</keyword>
<proteinExistence type="predicted"/>
<protein>
    <submittedName>
        <fullName evidence="1">Uncharacterized protein</fullName>
    </submittedName>
</protein>
<dbReference type="RefSeq" id="XP_045286978.1">
    <property type="nucleotide sequence ID" value="XM_045431766.1"/>
</dbReference>